<dbReference type="PROSITE" id="PS51790">
    <property type="entry name" value="MSRB"/>
    <property type="match status" value="1"/>
</dbReference>
<dbReference type="Gene3D" id="2.170.150.20">
    <property type="entry name" value="Peptide methionine sulfoxide reductase"/>
    <property type="match status" value="1"/>
</dbReference>
<dbReference type="EC" id="1.8.4.12" evidence="1"/>
<evidence type="ECO:0000256" key="3">
    <source>
        <dbReference type="ARBA" id="ARBA00048488"/>
    </source>
</evidence>
<dbReference type="PANTHER" id="PTHR10173">
    <property type="entry name" value="METHIONINE SULFOXIDE REDUCTASE"/>
    <property type="match status" value="1"/>
</dbReference>
<keyword evidence="2 5" id="KW-0560">Oxidoreductase</keyword>
<sequence length="115" mass="13125">MSCFLHRMERKQQRREARIRLQVQPSFSAEPIYGCSRCGHALFEESTKFESGTGFPSFWAHKGEGVVQRQLSTYGRERIQLLCGGCGQHLGHLFPNKHTPSRLRYCINAAAIVML</sequence>
<evidence type="ECO:0000313" key="5">
    <source>
        <dbReference type="EMBL" id="EMR03480.1"/>
    </source>
</evidence>
<comment type="catalytic activity">
    <reaction evidence="3">
        <text>L-methionyl-[protein] + [thioredoxin]-disulfide + H2O = L-methionyl-(R)-S-oxide-[protein] + [thioredoxin]-dithiol</text>
        <dbReference type="Rhea" id="RHEA:24164"/>
        <dbReference type="Rhea" id="RHEA-COMP:10698"/>
        <dbReference type="Rhea" id="RHEA-COMP:10700"/>
        <dbReference type="Rhea" id="RHEA-COMP:12313"/>
        <dbReference type="Rhea" id="RHEA-COMP:12314"/>
        <dbReference type="ChEBI" id="CHEBI:15377"/>
        <dbReference type="ChEBI" id="CHEBI:16044"/>
        <dbReference type="ChEBI" id="CHEBI:29950"/>
        <dbReference type="ChEBI" id="CHEBI:45764"/>
        <dbReference type="ChEBI" id="CHEBI:50058"/>
        <dbReference type="EC" id="1.8.4.12"/>
    </reaction>
</comment>
<dbReference type="GO" id="GO:0033743">
    <property type="term" value="F:peptide-methionine (R)-S-oxide reductase activity"/>
    <property type="evidence" value="ECO:0007669"/>
    <property type="project" value="UniProtKB-EC"/>
</dbReference>
<dbReference type="PANTHER" id="PTHR10173:SF52">
    <property type="entry name" value="METHIONINE-R-SULFOXIDE REDUCTASE B1"/>
    <property type="match status" value="1"/>
</dbReference>
<proteinExistence type="predicted"/>
<evidence type="ECO:0000256" key="2">
    <source>
        <dbReference type="ARBA" id="ARBA00023002"/>
    </source>
</evidence>
<protein>
    <recommendedName>
        <fullName evidence="1">peptide-methionine (R)-S-oxide reductase</fullName>
        <ecNumber evidence="1">1.8.4.12</ecNumber>
    </recommendedName>
</protein>
<dbReference type="EMBL" id="AODQ01000025">
    <property type="protein sequence ID" value="EMR03480.1"/>
    <property type="molecule type" value="Genomic_DNA"/>
</dbReference>
<dbReference type="eggNOG" id="COG0229">
    <property type="taxonomic scope" value="Bacteria"/>
</dbReference>
<dbReference type="InterPro" id="IPR011057">
    <property type="entry name" value="Mss4-like_sf"/>
</dbReference>
<dbReference type="GO" id="GO:0005737">
    <property type="term" value="C:cytoplasm"/>
    <property type="evidence" value="ECO:0007669"/>
    <property type="project" value="TreeGrafter"/>
</dbReference>
<keyword evidence="6" id="KW-1185">Reference proteome</keyword>
<reference evidence="5 6" key="1">
    <citation type="journal article" date="2013" name="Genome Announc.">
        <title>Draft Genome Sequence of Cesiribacter andamanensis Strain AMV16T, Isolated from a Soil Sample from a Mud Volcano in the Andaman Islands, India.</title>
        <authorList>
            <person name="Shivaji S."/>
            <person name="Ara S."/>
            <person name="Begum Z."/>
            <person name="Srinivas T.N."/>
            <person name="Singh A."/>
            <person name="Kumar Pinnaka A."/>
        </authorList>
    </citation>
    <scope>NUCLEOTIDE SEQUENCE [LARGE SCALE GENOMIC DNA]</scope>
    <source>
        <strain evidence="5 6">AMV16</strain>
    </source>
</reference>
<dbReference type="SUPFAM" id="SSF51316">
    <property type="entry name" value="Mss4-like"/>
    <property type="match status" value="1"/>
</dbReference>
<dbReference type="InterPro" id="IPR002579">
    <property type="entry name" value="Met_Sox_Rdtase_MsrB_dom"/>
</dbReference>
<dbReference type="STRING" id="1279009.ADICEAN_01413"/>
<dbReference type="InterPro" id="IPR028427">
    <property type="entry name" value="Met_Sox_Rdtase_MsrB"/>
</dbReference>
<evidence type="ECO:0000313" key="6">
    <source>
        <dbReference type="Proteomes" id="UP000011910"/>
    </source>
</evidence>
<evidence type="ECO:0000256" key="1">
    <source>
        <dbReference type="ARBA" id="ARBA00012499"/>
    </source>
</evidence>
<evidence type="ECO:0000259" key="4">
    <source>
        <dbReference type="PROSITE" id="PS51790"/>
    </source>
</evidence>
<feature type="domain" description="MsrB" evidence="4">
    <location>
        <begin position="1"/>
        <end position="115"/>
    </location>
</feature>
<name>M7NP25_9BACT</name>
<dbReference type="Pfam" id="PF01641">
    <property type="entry name" value="SelR"/>
    <property type="match status" value="1"/>
</dbReference>
<dbReference type="GO" id="GO:0006979">
    <property type="term" value="P:response to oxidative stress"/>
    <property type="evidence" value="ECO:0007669"/>
    <property type="project" value="InterPro"/>
</dbReference>
<organism evidence="5 6">
    <name type="scientific">Cesiribacter andamanensis AMV16</name>
    <dbReference type="NCBI Taxonomy" id="1279009"/>
    <lineage>
        <taxon>Bacteria</taxon>
        <taxon>Pseudomonadati</taxon>
        <taxon>Bacteroidota</taxon>
        <taxon>Cytophagia</taxon>
        <taxon>Cytophagales</taxon>
        <taxon>Cesiribacteraceae</taxon>
        <taxon>Cesiribacter</taxon>
    </lineage>
</organism>
<dbReference type="RefSeq" id="WP_009194813.1">
    <property type="nucleotide sequence ID" value="NZ_AODQ01000025.1"/>
</dbReference>
<gene>
    <name evidence="5" type="primary">msrB_2</name>
    <name evidence="5" type="ORF">ADICEAN_01413</name>
</gene>
<dbReference type="GO" id="GO:0030091">
    <property type="term" value="P:protein repair"/>
    <property type="evidence" value="ECO:0007669"/>
    <property type="project" value="InterPro"/>
</dbReference>
<dbReference type="AlphaFoldDB" id="M7NP25"/>
<comment type="caution">
    <text evidence="5">The sequence shown here is derived from an EMBL/GenBank/DDBJ whole genome shotgun (WGS) entry which is preliminary data.</text>
</comment>
<dbReference type="Proteomes" id="UP000011910">
    <property type="component" value="Unassembled WGS sequence"/>
</dbReference>
<accession>M7NP25</accession>